<name>A0A061ITA8_TRYRA</name>
<dbReference type="Proteomes" id="UP000031737">
    <property type="component" value="Unassembled WGS sequence"/>
</dbReference>
<dbReference type="AlphaFoldDB" id="A0A061ITA8"/>
<organism evidence="1 2">
    <name type="scientific">Trypanosoma rangeli SC58</name>
    <dbReference type="NCBI Taxonomy" id="429131"/>
    <lineage>
        <taxon>Eukaryota</taxon>
        <taxon>Discoba</taxon>
        <taxon>Euglenozoa</taxon>
        <taxon>Kinetoplastea</taxon>
        <taxon>Metakinetoplastina</taxon>
        <taxon>Trypanosomatida</taxon>
        <taxon>Trypanosomatidae</taxon>
        <taxon>Trypanosoma</taxon>
        <taxon>Herpetosoma</taxon>
    </lineage>
</organism>
<proteinExistence type="predicted"/>
<evidence type="ECO:0000313" key="1">
    <source>
        <dbReference type="EMBL" id="ESL06238.1"/>
    </source>
</evidence>
<accession>A0A061ITA8</accession>
<sequence>MFYCTPRRLTVVTDTCLPTNFVHATDLAFYFPRFQPRVHLRPQGIPELRDAVALLQPAGDASQRRWSKPRGMDAAEWGKCRDKALGLLFRGEEIMENVGGLKNSATADILRSTSAVKFELLNGVEHLPRSDCAKRCDVYRSILKQAGCLLFFNDSWDKSDVQQIDTACVIMSHFVRAFCALHQMPFHAKQEDGVKKKYGKISTWSMEMDEVNENGEKFLTSSMVMDRIEELLKLSRRAAETHAEKNPELRWHVPKLLLLKGIFTIPLTGHLGHAQECINESAKLVYESLRRKQPILDGILPRKQEPELGLFMLAQAEMAARVFDWSVGPNEVDKSVMEMFEAAAKFYSSPCNTSLEADGIMSADGIEERRFETDAYISCLLSYANFLLNAPRPPGTSRRDFPVFMPKQLFTMSPISIVSTSSDTIFADVRERATMSVDVVRRRTGETLERALKLNRILYPDLKQNPKAGWILLAMASLYADMRDYLYATGLFSSAEKALMENYGNDSLERLLALKLRYEFLAGVGSGQEAKTVAHEVVHVLKRIDSMPVL</sequence>
<keyword evidence="2" id="KW-1185">Reference proteome</keyword>
<dbReference type="OrthoDB" id="271796at2759"/>
<comment type="caution">
    <text evidence="1">The sequence shown here is derived from an EMBL/GenBank/DDBJ whole genome shotgun (WGS) entry which is preliminary data.</text>
</comment>
<gene>
    <name evidence="1" type="ORF">TRSC58_06090</name>
</gene>
<dbReference type="VEuPathDB" id="TriTrypDB:TRSC58_06090"/>
<dbReference type="EMBL" id="AUPL01006090">
    <property type="protein sequence ID" value="ESL06238.1"/>
    <property type="molecule type" value="Genomic_DNA"/>
</dbReference>
<reference evidence="1 2" key="1">
    <citation type="submission" date="2013-07" db="EMBL/GenBank/DDBJ databases">
        <authorList>
            <person name="Stoco P.H."/>
            <person name="Wagner G."/>
            <person name="Gerber A."/>
            <person name="Zaha A."/>
            <person name="Thompson C."/>
            <person name="Bartholomeu D.C."/>
            <person name="Luckemeyer D.D."/>
            <person name="Bahia D."/>
            <person name="Loreto E."/>
            <person name="Prestes E.B."/>
            <person name="Lima F.M."/>
            <person name="Rodrigues-Luiz G."/>
            <person name="Vallejo G.A."/>
            <person name="Filho J.F."/>
            <person name="Monteiro K.M."/>
            <person name="Tyler K.M."/>
            <person name="de Almeida L.G."/>
            <person name="Ortiz M.F."/>
            <person name="Siervo M.A."/>
            <person name="de Moraes M.H."/>
            <person name="Cunha O.L."/>
            <person name="Mendonca-Neto R."/>
            <person name="Silva R."/>
            <person name="Teixeira S.M."/>
            <person name="Murta S.M."/>
            <person name="Sincero T.C."/>
            <person name="Mendes T.A."/>
            <person name="Urmenyi T.P."/>
            <person name="Silva V.G."/>
            <person name="da Rocha W.D."/>
            <person name="Andersson B."/>
            <person name="Romanha A.J."/>
            <person name="Steindel M."/>
            <person name="de Vasconcelos A.T."/>
            <person name="Grisard E.C."/>
        </authorList>
    </citation>
    <scope>NUCLEOTIDE SEQUENCE [LARGE SCALE GENOMIC DNA]</scope>
    <source>
        <strain evidence="1 2">SC58</strain>
    </source>
</reference>
<evidence type="ECO:0000313" key="2">
    <source>
        <dbReference type="Proteomes" id="UP000031737"/>
    </source>
</evidence>
<protein>
    <submittedName>
        <fullName evidence="1">Uncharacterized protein</fullName>
    </submittedName>
</protein>